<keyword evidence="1" id="KW-0175">Coiled coil</keyword>
<comment type="caution">
    <text evidence="3">The sequence shown here is derived from an EMBL/GenBank/DDBJ whole genome shotgun (WGS) entry which is preliminary data.</text>
</comment>
<dbReference type="AlphaFoldDB" id="A0A2J7Z4H2"/>
<gene>
    <name evidence="3" type="ORF">SMF913_11187</name>
</gene>
<dbReference type="Proteomes" id="UP000236520">
    <property type="component" value="Unassembled WGS sequence"/>
</dbReference>
<dbReference type="EMBL" id="LJIW01000001">
    <property type="protein sequence ID" value="PNG95162.1"/>
    <property type="molecule type" value="Genomic_DNA"/>
</dbReference>
<proteinExistence type="predicted"/>
<reference evidence="3 4" key="1">
    <citation type="submission" date="2015-09" db="EMBL/GenBank/DDBJ databases">
        <title>Genome sequence, genome mining and natural product profiling of a biocontrol bacterium Streptomyces malaysiensis F913.</title>
        <authorList>
            <person name="Xu Y."/>
            <person name="Wei J."/>
            <person name="Xie J."/>
            <person name="Li T."/>
            <person name="Zhou Z."/>
        </authorList>
    </citation>
    <scope>NUCLEOTIDE SEQUENCE [LARGE SCALE GENOMIC DNA]</scope>
    <source>
        <strain evidence="3 4">F913</strain>
    </source>
</reference>
<feature type="coiled-coil region" evidence="1">
    <location>
        <begin position="154"/>
        <end position="181"/>
    </location>
</feature>
<protein>
    <submittedName>
        <fullName evidence="3">Uncharacterized protein</fullName>
    </submittedName>
</protein>
<accession>A0A2J7Z4H2</accession>
<feature type="region of interest" description="Disordered" evidence="2">
    <location>
        <begin position="546"/>
        <end position="584"/>
    </location>
</feature>
<feature type="region of interest" description="Disordered" evidence="2">
    <location>
        <begin position="288"/>
        <end position="313"/>
    </location>
</feature>
<feature type="region of interest" description="Disordered" evidence="2">
    <location>
        <begin position="208"/>
        <end position="227"/>
    </location>
</feature>
<feature type="compositionally biased region" description="Basic and acidic residues" evidence="2">
    <location>
        <begin position="23"/>
        <end position="37"/>
    </location>
</feature>
<name>A0A2J7Z4H2_STRMQ</name>
<feature type="compositionally biased region" description="Pro residues" evidence="2">
    <location>
        <begin position="213"/>
        <end position="225"/>
    </location>
</feature>
<organism evidence="3 4">
    <name type="scientific">Streptomyces malaysiensis</name>
    <dbReference type="NCBI Taxonomy" id="92644"/>
    <lineage>
        <taxon>Bacteria</taxon>
        <taxon>Bacillati</taxon>
        <taxon>Actinomycetota</taxon>
        <taxon>Actinomycetes</taxon>
        <taxon>Kitasatosporales</taxon>
        <taxon>Streptomycetaceae</taxon>
        <taxon>Streptomyces</taxon>
        <taxon>Streptomyces violaceusniger group</taxon>
    </lineage>
</organism>
<evidence type="ECO:0000256" key="2">
    <source>
        <dbReference type="SAM" id="MobiDB-lite"/>
    </source>
</evidence>
<sequence>MDLAPDAVLAPLCGGAARPTPPRRPEGGRPADVREGRMSSGQAIPSIGDVMPDVYFPPPPTTETIQHTVQSTVQDTVQNTGVPHQAVQGTGVSDHLGTQAGQHIADAVHNAGGHAVNAAMDQLHDLMVPAMIGLGSLSGALLVGRATMAGAQVLAAAAIRAAEAQAELRRQQLNAKQAAECWRDAAFAAVRANARIDALRARIRRVATAAGPDGPPEPPDLPPPLALTGLSLEEAWRRLADTDCRLRHAEAAYARATMEAAARPVAGAHPESTGWHAKLRARRRKALEAYEEAATETEARGSLPQPPTAPTADLTEEEVLRLGGDLLAMLPRQVSVADYRLVEEKVAVATEVAARRPAAAKRHLREAARFAERVTRDAERRQETEEWAAQQLAFLRADPGTPVPLPDATAEIAVLERLLRQGGTLEEAERVRIAARVGERVDAYQRMYATEVIRAAVRHSEPETAGYTTSGAVQIIDWTPPGWGDEHWLRISLDARGTARVSTMHRERDPGEETDDDLGLDWRRCAEAPDHLEELRKLAERAGLSMPFDFDEPPARPVPSTAARSSHDHRTGPKVRRRDQETQS</sequence>
<keyword evidence="4" id="KW-1185">Reference proteome</keyword>
<evidence type="ECO:0000313" key="4">
    <source>
        <dbReference type="Proteomes" id="UP000236520"/>
    </source>
</evidence>
<feature type="region of interest" description="Disordered" evidence="2">
    <location>
        <begin position="10"/>
        <end position="50"/>
    </location>
</feature>
<evidence type="ECO:0000256" key="1">
    <source>
        <dbReference type="SAM" id="Coils"/>
    </source>
</evidence>
<evidence type="ECO:0000313" key="3">
    <source>
        <dbReference type="EMBL" id="PNG95162.1"/>
    </source>
</evidence>